<name>A0AB38G7W2_9STRE</name>
<reference evidence="5 6" key="1">
    <citation type="submission" date="2018-06" db="EMBL/GenBank/DDBJ databases">
        <authorList>
            <consortium name="Pathogen Informatics"/>
            <person name="Doyle S."/>
        </authorList>
    </citation>
    <scope>NUCLEOTIDE SEQUENCE [LARGE SCALE GENOMIC DNA]</scope>
    <source>
        <strain evidence="5 6">NCTC8738</strain>
    </source>
</reference>
<dbReference type="InterPro" id="IPR046947">
    <property type="entry name" value="LytR-like"/>
</dbReference>
<evidence type="ECO:0000259" key="4">
    <source>
        <dbReference type="PROSITE" id="PS50930"/>
    </source>
</evidence>
<dbReference type="InterPro" id="IPR007492">
    <property type="entry name" value="LytTR_DNA-bd_dom"/>
</dbReference>
<dbReference type="EC" id="3.1.1.61" evidence="5"/>
<dbReference type="RefSeq" id="WP_228380494.1">
    <property type="nucleotide sequence ID" value="NZ_JAHCZR010000003.1"/>
</dbReference>
<keyword evidence="3" id="KW-0010">Activator</keyword>
<dbReference type="SMART" id="SM00850">
    <property type="entry name" value="LytTR"/>
    <property type="match status" value="1"/>
</dbReference>
<protein>
    <submittedName>
        <fullName evidence="5">Response regulator</fullName>
        <ecNumber evidence="5">3.1.1.61</ecNumber>
    </submittedName>
</protein>
<gene>
    <name evidence="5" type="primary">fasA1_1</name>
    <name evidence="5" type="ORF">NCTC8738_01892</name>
</gene>
<organism evidence="5 6">
    <name type="scientific">Streptococcus lutetiensis</name>
    <dbReference type="NCBI Taxonomy" id="150055"/>
    <lineage>
        <taxon>Bacteria</taxon>
        <taxon>Bacillati</taxon>
        <taxon>Bacillota</taxon>
        <taxon>Bacilli</taxon>
        <taxon>Lactobacillales</taxon>
        <taxon>Streptococcaceae</taxon>
        <taxon>Streptococcus</taxon>
    </lineage>
</organism>
<evidence type="ECO:0000313" key="5">
    <source>
        <dbReference type="EMBL" id="SQF43064.1"/>
    </source>
</evidence>
<dbReference type="Gene3D" id="2.40.50.1020">
    <property type="entry name" value="LytTr DNA-binding domain"/>
    <property type="match status" value="1"/>
</dbReference>
<evidence type="ECO:0000256" key="3">
    <source>
        <dbReference type="ARBA" id="ARBA00023159"/>
    </source>
</evidence>
<dbReference type="AlphaFoldDB" id="A0AB38G7W2"/>
<dbReference type="GO" id="GO:0003677">
    <property type="term" value="F:DNA binding"/>
    <property type="evidence" value="ECO:0007669"/>
    <property type="project" value="InterPro"/>
</dbReference>
<dbReference type="PANTHER" id="PTHR37299:SF3">
    <property type="entry name" value="STAGE 0 SPORULATION PROTEIN A HOMOLOG"/>
    <property type="match status" value="1"/>
</dbReference>
<proteinExistence type="predicted"/>
<keyword evidence="2" id="KW-0902">Two-component regulatory system</keyword>
<dbReference type="EMBL" id="LS483348">
    <property type="protein sequence ID" value="SQF43064.1"/>
    <property type="molecule type" value="Genomic_DNA"/>
</dbReference>
<sequence length="173" mass="20446">MAKAIREKSRTATIVFVTTYSEFMLLTYRAQVSALNFIDKTDKDDAIKDNFKKCLQKVFEDQGFNIPKKIFVFENNKTKIRIPLEDILYFETAESHRLKLITKTGQCHFYGSIKEVMQANQKLFRCHKSYLINLNNIVRLDKKEGLVYFDDDKACYVSRKYIKDLRSKMENLK</sequence>
<dbReference type="GO" id="GO:0008984">
    <property type="term" value="F:protein-glutamate methylesterase activity"/>
    <property type="evidence" value="ECO:0007669"/>
    <property type="project" value="UniProtKB-EC"/>
</dbReference>
<keyword evidence="1" id="KW-0963">Cytoplasm</keyword>
<keyword evidence="5" id="KW-0378">Hydrolase</keyword>
<evidence type="ECO:0000313" key="6">
    <source>
        <dbReference type="Proteomes" id="UP000248954"/>
    </source>
</evidence>
<dbReference type="PANTHER" id="PTHR37299">
    <property type="entry name" value="TRANSCRIPTIONAL REGULATOR-RELATED"/>
    <property type="match status" value="1"/>
</dbReference>
<evidence type="ECO:0000256" key="2">
    <source>
        <dbReference type="ARBA" id="ARBA00023012"/>
    </source>
</evidence>
<feature type="domain" description="HTH LytTR-type" evidence="4">
    <location>
        <begin position="71"/>
        <end position="171"/>
    </location>
</feature>
<dbReference type="Proteomes" id="UP000248954">
    <property type="component" value="Chromosome 1"/>
</dbReference>
<dbReference type="Pfam" id="PF04397">
    <property type="entry name" value="LytTR"/>
    <property type="match status" value="1"/>
</dbReference>
<dbReference type="PROSITE" id="PS50930">
    <property type="entry name" value="HTH_LYTTR"/>
    <property type="match status" value="1"/>
</dbReference>
<dbReference type="GO" id="GO:0000156">
    <property type="term" value="F:phosphorelay response regulator activity"/>
    <property type="evidence" value="ECO:0007669"/>
    <property type="project" value="InterPro"/>
</dbReference>
<accession>A0AB38G7W2</accession>
<dbReference type="Gene3D" id="3.40.50.2300">
    <property type="match status" value="1"/>
</dbReference>
<evidence type="ECO:0000256" key="1">
    <source>
        <dbReference type="ARBA" id="ARBA00022490"/>
    </source>
</evidence>